<name>F4WHA7_ACREC</name>
<feature type="region of interest" description="Disordered" evidence="1">
    <location>
        <begin position="1"/>
        <end position="33"/>
    </location>
</feature>
<evidence type="ECO:0000256" key="1">
    <source>
        <dbReference type="SAM" id="MobiDB-lite"/>
    </source>
</evidence>
<proteinExistence type="predicted"/>
<accession>F4WHA7</accession>
<dbReference type="AlphaFoldDB" id="F4WHA7"/>
<evidence type="ECO:0000313" key="3">
    <source>
        <dbReference type="Proteomes" id="UP000007755"/>
    </source>
</evidence>
<gene>
    <name evidence="2" type="ORF">G5I_05067</name>
</gene>
<keyword evidence="3" id="KW-1185">Reference proteome</keyword>
<dbReference type="InParanoid" id="F4WHA7"/>
<feature type="compositionally biased region" description="Basic residues" evidence="1">
    <location>
        <begin position="1"/>
        <end position="11"/>
    </location>
</feature>
<evidence type="ECO:0000313" key="2">
    <source>
        <dbReference type="EMBL" id="EGI66384.1"/>
    </source>
</evidence>
<sequence length="196" mass="22482">MSQLKKKRKRKQETLKSQISQNKYQGRDRQKQTTRCRAATEIVEDSTNALVMRHKASYFPVSGHERPNVIGWIRGVIGIVANRVQWLTVSLLGARVCYATRSCPVKRRLYNSVFVNETKSGCRDLQAERLLNTLFLLKLVPSLDTGRIDRRVECCASFPERDLIVRALLRNRMFLKISNDTKAVALISKFDSAIEI</sequence>
<reference evidence="2" key="1">
    <citation type="submission" date="2011-02" db="EMBL/GenBank/DDBJ databases">
        <title>The genome of the leaf-cutting ant Acromyrmex echinatior suggests key adaptations to social evolution and fungus farming.</title>
        <authorList>
            <person name="Nygaard S."/>
            <person name="Zhang G."/>
        </authorList>
    </citation>
    <scope>NUCLEOTIDE SEQUENCE</scope>
</reference>
<dbReference type="Proteomes" id="UP000007755">
    <property type="component" value="Unassembled WGS sequence"/>
</dbReference>
<feature type="compositionally biased region" description="Polar residues" evidence="1">
    <location>
        <begin position="15"/>
        <end position="24"/>
    </location>
</feature>
<protein>
    <submittedName>
        <fullName evidence="2">Uncharacterized protein</fullName>
    </submittedName>
</protein>
<dbReference type="EMBL" id="GL888158">
    <property type="protein sequence ID" value="EGI66384.1"/>
    <property type="molecule type" value="Genomic_DNA"/>
</dbReference>
<organism evidence="3">
    <name type="scientific">Acromyrmex echinatior</name>
    <name type="common">Panamanian leafcutter ant</name>
    <name type="synonym">Acromyrmex octospinosus echinatior</name>
    <dbReference type="NCBI Taxonomy" id="103372"/>
    <lineage>
        <taxon>Eukaryota</taxon>
        <taxon>Metazoa</taxon>
        <taxon>Ecdysozoa</taxon>
        <taxon>Arthropoda</taxon>
        <taxon>Hexapoda</taxon>
        <taxon>Insecta</taxon>
        <taxon>Pterygota</taxon>
        <taxon>Neoptera</taxon>
        <taxon>Endopterygota</taxon>
        <taxon>Hymenoptera</taxon>
        <taxon>Apocrita</taxon>
        <taxon>Aculeata</taxon>
        <taxon>Formicoidea</taxon>
        <taxon>Formicidae</taxon>
        <taxon>Myrmicinae</taxon>
        <taxon>Acromyrmex</taxon>
    </lineage>
</organism>